<evidence type="ECO:0000313" key="3">
    <source>
        <dbReference type="Proteomes" id="UP001569153"/>
    </source>
</evidence>
<proteinExistence type="predicted"/>
<evidence type="ECO:0000256" key="1">
    <source>
        <dbReference type="SAM" id="SignalP"/>
    </source>
</evidence>
<dbReference type="RefSeq" id="WP_371729687.1">
    <property type="nucleotide sequence ID" value="NZ_JBGOOT010000002.1"/>
</dbReference>
<dbReference type="EMBL" id="JBGOOT010000002">
    <property type="protein sequence ID" value="MEZ8193945.1"/>
    <property type="molecule type" value="Genomic_DNA"/>
</dbReference>
<evidence type="ECO:0000313" key="2">
    <source>
        <dbReference type="EMBL" id="MEZ8193945.1"/>
    </source>
</evidence>
<name>A0ABV4M2J6_9VIBR</name>
<sequence length="110" mass="12534">MRAVVFLSTIISFSAFANSFAIRCDDGSRLMLSEQTIIMQSETNFFTFDVTATDHKKRYLGERKVSGSFTHHLTVSKDVMANSSFRKYEVVMNWDNQIAHVQQNKCIAGE</sequence>
<comment type="caution">
    <text evidence="2">The sequence shown here is derived from an EMBL/GenBank/DDBJ whole genome shotgun (WGS) entry which is preliminary data.</text>
</comment>
<protein>
    <recommendedName>
        <fullName evidence="4">C-type lysozyme inhibitor domain-containing protein</fullName>
    </recommendedName>
</protein>
<reference evidence="2 3" key="1">
    <citation type="submission" date="2024-06" db="EMBL/GenBank/DDBJ databases">
        <authorList>
            <person name="Steensen K."/>
            <person name="Seneca J."/>
            <person name="Bartlau N."/>
            <person name="Yu A.X."/>
            <person name="Polz M.F."/>
        </authorList>
    </citation>
    <scope>NUCLEOTIDE SEQUENCE [LARGE SCALE GENOMIC DNA]</scope>
    <source>
        <strain evidence="2 3">FF146</strain>
    </source>
</reference>
<accession>A0ABV4M2J6</accession>
<organism evidence="2 3">
    <name type="scientific">Vibrio cortegadensis</name>
    <dbReference type="NCBI Taxonomy" id="1328770"/>
    <lineage>
        <taxon>Bacteria</taxon>
        <taxon>Pseudomonadati</taxon>
        <taxon>Pseudomonadota</taxon>
        <taxon>Gammaproteobacteria</taxon>
        <taxon>Vibrionales</taxon>
        <taxon>Vibrionaceae</taxon>
        <taxon>Vibrio</taxon>
    </lineage>
</organism>
<feature type="chain" id="PRO_5045257507" description="C-type lysozyme inhibitor domain-containing protein" evidence="1">
    <location>
        <begin position="18"/>
        <end position="110"/>
    </location>
</feature>
<evidence type="ECO:0008006" key="4">
    <source>
        <dbReference type="Google" id="ProtNLM"/>
    </source>
</evidence>
<keyword evidence="3" id="KW-1185">Reference proteome</keyword>
<dbReference type="Proteomes" id="UP001569153">
    <property type="component" value="Unassembled WGS sequence"/>
</dbReference>
<feature type="signal peptide" evidence="1">
    <location>
        <begin position="1"/>
        <end position="17"/>
    </location>
</feature>
<keyword evidence="1" id="KW-0732">Signal</keyword>
<gene>
    <name evidence="2" type="ORF">ACED38_03485</name>
</gene>